<dbReference type="GO" id="GO:0004497">
    <property type="term" value="F:monooxygenase activity"/>
    <property type="evidence" value="ECO:0007669"/>
    <property type="project" value="UniProtKB-KW"/>
</dbReference>
<dbReference type="PRINTS" id="PR00385">
    <property type="entry name" value="P450"/>
</dbReference>
<reference evidence="4" key="1">
    <citation type="submission" date="2021-01" db="EMBL/GenBank/DDBJ databases">
        <title>KCTC 19127 draft genome.</title>
        <authorList>
            <person name="An D."/>
        </authorList>
    </citation>
    <scope>NUCLEOTIDE SEQUENCE</scope>
    <source>
        <strain evidence="4">KCTC 19127</strain>
    </source>
</reference>
<evidence type="ECO:0000256" key="1">
    <source>
        <dbReference type="ARBA" id="ARBA00001971"/>
    </source>
</evidence>
<dbReference type="InterPro" id="IPR036396">
    <property type="entry name" value="Cyt_P450_sf"/>
</dbReference>
<accession>A0A938YFP5</accession>
<dbReference type="InterPro" id="IPR050121">
    <property type="entry name" value="Cytochrome_P450_monoxygenase"/>
</dbReference>
<dbReference type="PANTHER" id="PTHR24305">
    <property type="entry name" value="CYTOCHROME P450"/>
    <property type="match status" value="1"/>
</dbReference>
<dbReference type="InterPro" id="IPR001128">
    <property type="entry name" value="Cyt_P450"/>
</dbReference>
<evidence type="ECO:0000313" key="4">
    <source>
        <dbReference type="EMBL" id="MBM9476825.1"/>
    </source>
</evidence>
<keyword evidence="3" id="KW-0560">Oxidoreductase</keyword>
<sequence length="381" mass="41836">MTERSTLTALPEPLGKPPVGHLSRWTFDSLGLLEEGAALGPVFGLQLWRKAIVGYGPDWNRFVLGDMAGFRSKGSLSQLSPYLSAGIVATDAPAHRARRAAMNPTFHRREVTARYAEVFAGLAERHRPTGDFDASTFSSDLIRRMLTAAFVGSRFPDTVMRSFLAPLDTPLPGPLLRRPIKVRRMQHHLKRILADPEPGTLAELFATLPDGVQEMRVAIAAAYDTTAHTLAFALWELAARPELNTPDRAAAVVDETLRMYPSGWIGSRVAAQDTEFAGHAIPAGRLVLYSPYLTHRSAELWPDPTSFRPERFDQPRPAWGYIPFSAGERTCLGAGLATLMLRSAVTAFAGSRLDRVTEEIHPKGVLTLTPNGPVLLRRTPD</sequence>
<dbReference type="GO" id="GO:0016705">
    <property type="term" value="F:oxidoreductase activity, acting on paired donors, with incorporation or reduction of molecular oxygen"/>
    <property type="evidence" value="ECO:0007669"/>
    <property type="project" value="InterPro"/>
</dbReference>
<dbReference type="Gene3D" id="1.10.630.10">
    <property type="entry name" value="Cytochrome P450"/>
    <property type="match status" value="2"/>
</dbReference>
<organism evidence="4 5">
    <name type="scientific">Nakamurella flavida</name>
    <dbReference type="NCBI Taxonomy" id="363630"/>
    <lineage>
        <taxon>Bacteria</taxon>
        <taxon>Bacillati</taxon>
        <taxon>Actinomycetota</taxon>
        <taxon>Actinomycetes</taxon>
        <taxon>Nakamurellales</taxon>
        <taxon>Nakamurellaceae</taxon>
        <taxon>Nakamurella</taxon>
    </lineage>
</organism>
<dbReference type="InterPro" id="IPR002397">
    <property type="entry name" value="Cyt_P450_B"/>
</dbReference>
<dbReference type="PANTHER" id="PTHR24305:SF166">
    <property type="entry name" value="CYTOCHROME P450 12A4, MITOCHONDRIAL-RELATED"/>
    <property type="match status" value="1"/>
</dbReference>
<evidence type="ECO:0000313" key="5">
    <source>
        <dbReference type="Proteomes" id="UP000663801"/>
    </source>
</evidence>
<evidence type="ECO:0000256" key="3">
    <source>
        <dbReference type="RuleBase" id="RU000461"/>
    </source>
</evidence>
<dbReference type="Pfam" id="PF00067">
    <property type="entry name" value="p450"/>
    <property type="match status" value="1"/>
</dbReference>
<comment type="cofactor">
    <cofactor evidence="1">
        <name>heme</name>
        <dbReference type="ChEBI" id="CHEBI:30413"/>
    </cofactor>
</comment>
<dbReference type="PRINTS" id="PR00359">
    <property type="entry name" value="BP450"/>
</dbReference>
<dbReference type="GO" id="GO:0005506">
    <property type="term" value="F:iron ion binding"/>
    <property type="evidence" value="ECO:0007669"/>
    <property type="project" value="InterPro"/>
</dbReference>
<comment type="similarity">
    <text evidence="2 3">Belongs to the cytochrome P450 family.</text>
</comment>
<name>A0A938YFP5_9ACTN</name>
<gene>
    <name evidence="4" type="ORF">JL107_10240</name>
</gene>
<keyword evidence="3" id="KW-0503">Monooxygenase</keyword>
<dbReference type="InterPro" id="IPR017972">
    <property type="entry name" value="Cyt_P450_CS"/>
</dbReference>
<dbReference type="AlphaFoldDB" id="A0A938YFP5"/>
<dbReference type="PROSITE" id="PS00086">
    <property type="entry name" value="CYTOCHROME_P450"/>
    <property type="match status" value="1"/>
</dbReference>
<keyword evidence="3" id="KW-0479">Metal-binding</keyword>
<keyword evidence="3" id="KW-0349">Heme</keyword>
<dbReference type="SUPFAM" id="SSF48264">
    <property type="entry name" value="Cytochrome P450"/>
    <property type="match status" value="1"/>
</dbReference>
<keyword evidence="3" id="KW-0408">Iron</keyword>
<dbReference type="GO" id="GO:0020037">
    <property type="term" value="F:heme binding"/>
    <property type="evidence" value="ECO:0007669"/>
    <property type="project" value="InterPro"/>
</dbReference>
<protein>
    <submittedName>
        <fullName evidence="4">Cytochrome P450</fullName>
    </submittedName>
</protein>
<dbReference type="EMBL" id="JAERWL010000008">
    <property type="protein sequence ID" value="MBM9476825.1"/>
    <property type="molecule type" value="Genomic_DNA"/>
</dbReference>
<proteinExistence type="inferred from homology"/>
<comment type="caution">
    <text evidence="4">The sequence shown here is derived from an EMBL/GenBank/DDBJ whole genome shotgun (WGS) entry which is preliminary data.</text>
</comment>
<dbReference type="RefSeq" id="WP_205256921.1">
    <property type="nucleotide sequence ID" value="NZ_BAAAPV010000004.1"/>
</dbReference>
<dbReference type="Proteomes" id="UP000663801">
    <property type="component" value="Unassembled WGS sequence"/>
</dbReference>
<evidence type="ECO:0000256" key="2">
    <source>
        <dbReference type="ARBA" id="ARBA00010617"/>
    </source>
</evidence>
<keyword evidence="5" id="KW-1185">Reference proteome</keyword>